<evidence type="ECO:0000313" key="2">
    <source>
        <dbReference type="EMBL" id="NMO01487.1"/>
    </source>
</evidence>
<dbReference type="PROSITE" id="PS51257">
    <property type="entry name" value="PROKAR_LIPOPROTEIN"/>
    <property type="match status" value="1"/>
</dbReference>
<protein>
    <recommendedName>
        <fullName evidence="4">Serine protease</fullName>
    </recommendedName>
</protein>
<keyword evidence="1" id="KW-0732">Signal</keyword>
<dbReference type="AlphaFoldDB" id="A0A848KU12"/>
<name>A0A848KU12_9ACTN</name>
<comment type="caution">
    <text evidence="2">The sequence shown here is derived from an EMBL/GenBank/DDBJ whole genome shotgun (WGS) entry which is preliminary data.</text>
</comment>
<dbReference type="InterPro" id="IPR009003">
    <property type="entry name" value="Peptidase_S1_PA"/>
</dbReference>
<feature type="signal peptide" evidence="1">
    <location>
        <begin position="1"/>
        <end position="30"/>
    </location>
</feature>
<dbReference type="Proteomes" id="UP000550729">
    <property type="component" value="Unassembled WGS sequence"/>
</dbReference>
<accession>A0A848KU12</accession>
<keyword evidence="3" id="KW-1185">Reference proteome</keyword>
<proteinExistence type="predicted"/>
<gene>
    <name evidence="2" type="ORF">HH308_09715</name>
</gene>
<feature type="chain" id="PRO_5032315807" description="Serine protease" evidence="1">
    <location>
        <begin position="31"/>
        <end position="321"/>
    </location>
</feature>
<evidence type="ECO:0000313" key="3">
    <source>
        <dbReference type="Proteomes" id="UP000550729"/>
    </source>
</evidence>
<reference evidence="2 3" key="1">
    <citation type="submission" date="2020-04" db="EMBL/GenBank/DDBJ databases">
        <title>Gordonia sp. nov. TBRC 11910.</title>
        <authorList>
            <person name="Suriyachadkun C."/>
        </authorList>
    </citation>
    <scope>NUCLEOTIDE SEQUENCE [LARGE SCALE GENOMIC DNA]</scope>
    <source>
        <strain evidence="2 3">TBRC 11910</strain>
    </source>
</reference>
<organism evidence="2 3">
    <name type="scientific">Gordonia asplenii</name>
    <dbReference type="NCBI Taxonomy" id="2725283"/>
    <lineage>
        <taxon>Bacteria</taxon>
        <taxon>Bacillati</taxon>
        <taxon>Actinomycetota</taxon>
        <taxon>Actinomycetes</taxon>
        <taxon>Mycobacteriales</taxon>
        <taxon>Gordoniaceae</taxon>
        <taxon>Gordonia</taxon>
    </lineage>
</organism>
<evidence type="ECO:0000256" key="1">
    <source>
        <dbReference type="SAM" id="SignalP"/>
    </source>
</evidence>
<sequence length="321" mass="32570">MIAPARRRSVARGLAAVMAAAALIATGGCATSTTGTAPSPSATPPSTTTALRTTAAPSIVAAADSGVSWAPAAQAQLHPGVQAYTGDSQCTTNFVFTDARGEVYFGQAAHCGHVGTEKLPNGCTATTVPIGTPVDLRTGGSLRTRGTTEATGTLAYDSWAAMQAAGEKDPNACAHNDFALIRLPKNVVGAVNPSLPHWGGPVDLDVDRVSAGDRAYGYGDSSLRGGRNALSPHIGLVQATADPGTGGWAHTVTAVRPGVPGDSGAGYVDAQGRALGTLSTLSLSVPPRNTLSDLSRELRYAQQHSGIPGLRLVLGTEPFHS</sequence>
<dbReference type="Gene3D" id="2.40.10.10">
    <property type="entry name" value="Trypsin-like serine proteases"/>
    <property type="match status" value="1"/>
</dbReference>
<dbReference type="InterPro" id="IPR043504">
    <property type="entry name" value="Peptidase_S1_PA_chymotrypsin"/>
</dbReference>
<dbReference type="EMBL" id="JABBNB010000008">
    <property type="protein sequence ID" value="NMO01487.1"/>
    <property type="molecule type" value="Genomic_DNA"/>
</dbReference>
<dbReference type="SUPFAM" id="SSF50494">
    <property type="entry name" value="Trypsin-like serine proteases"/>
    <property type="match status" value="1"/>
</dbReference>
<evidence type="ECO:0008006" key="4">
    <source>
        <dbReference type="Google" id="ProtNLM"/>
    </source>
</evidence>